<feature type="transmembrane region" description="Helical" evidence="9">
    <location>
        <begin position="35"/>
        <end position="52"/>
    </location>
</feature>
<feature type="transmembrane region" description="Helical" evidence="9">
    <location>
        <begin position="232"/>
        <end position="259"/>
    </location>
</feature>
<dbReference type="Proteomes" id="UP000651271">
    <property type="component" value="Unassembled WGS sequence"/>
</dbReference>
<dbReference type="PANTHER" id="PTHR21716:SF53">
    <property type="entry name" value="PERMEASE PERM-RELATED"/>
    <property type="match status" value="1"/>
</dbReference>
<protein>
    <submittedName>
        <fullName evidence="10">AI-2E family transporter</fullName>
    </submittedName>
</protein>
<comment type="subcellular location">
    <subcellularLocation>
        <location evidence="1">Cell membrane</location>
        <topology evidence="1">Multi-pass membrane protein</topology>
    </subcellularLocation>
</comment>
<proteinExistence type="inferred from homology"/>
<comment type="caution">
    <text evidence="10">The sequence shown here is derived from an EMBL/GenBank/DDBJ whole genome shotgun (WGS) entry which is preliminary data.</text>
</comment>
<feature type="transmembrane region" description="Helical" evidence="9">
    <location>
        <begin position="64"/>
        <end position="85"/>
    </location>
</feature>
<evidence type="ECO:0000313" key="10">
    <source>
        <dbReference type="EMBL" id="MBD1428024.1"/>
    </source>
</evidence>
<feature type="compositionally biased region" description="Basic and acidic residues" evidence="8">
    <location>
        <begin position="411"/>
        <end position="424"/>
    </location>
</feature>
<evidence type="ECO:0000256" key="3">
    <source>
        <dbReference type="ARBA" id="ARBA00022448"/>
    </source>
</evidence>
<keyword evidence="3" id="KW-0813">Transport</keyword>
<dbReference type="RefSeq" id="WP_190301099.1">
    <property type="nucleotide sequence ID" value="NZ_JACOIJ010000001.1"/>
</dbReference>
<evidence type="ECO:0000256" key="8">
    <source>
        <dbReference type="SAM" id="MobiDB-lite"/>
    </source>
</evidence>
<dbReference type="Pfam" id="PF01594">
    <property type="entry name" value="AI-2E_transport"/>
    <property type="match status" value="1"/>
</dbReference>
<dbReference type="EMBL" id="JACOIJ010000001">
    <property type="protein sequence ID" value="MBD1428024.1"/>
    <property type="molecule type" value="Genomic_DNA"/>
</dbReference>
<keyword evidence="5 9" id="KW-0812">Transmembrane</keyword>
<feature type="transmembrane region" description="Helical" evidence="9">
    <location>
        <begin position="12"/>
        <end position="29"/>
    </location>
</feature>
<feature type="region of interest" description="Disordered" evidence="8">
    <location>
        <begin position="389"/>
        <end position="424"/>
    </location>
</feature>
<evidence type="ECO:0000313" key="11">
    <source>
        <dbReference type="Proteomes" id="UP000651271"/>
    </source>
</evidence>
<gene>
    <name evidence="10" type="ORF">H8B04_00325</name>
</gene>
<evidence type="ECO:0000256" key="5">
    <source>
        <dbReference type="ARBA" id="ARBA00022692"/>
    </source>
</evidence>
<keyword evidence="11" id="KW-1185">Reference proteome</keyword>
<name>A0ABR7Y9P3_9SPHI</name>
<evidence type="ECO:0000256" key="2">
    <source>
        <dbReference type="ARBA" id="ARBA00009773"/>
    </source>
</evidence>
<organism evidence="10 11">
    <name type="scientific">Sphingobacterium litopenaei</name>
    <dbReference type="NCBI Taxonomy" id="2763500"/>
    <lineage>
        <taxon>Bacteria</taxon>
        <taxon>Pseudomonadati</taxon>
        <taxon>Bacteroidota</taxon>
        <taxon>Sphingobacteriia</taxon>
        <taxon>Sphingobacteriales</taxon>
        <taxon>Sphingobacteriaceae</taxon>
        <taxon>Sphingobacterium</taxon>
    </lineage>
</organism>
<accession>A0ABR7Y9P3</accession>
<evidence type="ECO:0000256" key="9">
    <source>
        <dbReference type="SAM" id="Phobius"/>
    </source>
</evidence>
<feature type="transmembrane region" description="Helical" evidence="9">
    <location>
        <begin position="153"/>
        <end position="170"/>
    </location>
</feature>
<dbReference type="PANTHER" id="PTHR21716">
    <property type="entry name" value="TRANSMEMBRANE PROTEIN"/>
    <property type="match status" value="1"/>
</dbReference>
<evidence type="ECO:0000256" key="7">
    <source>
        <dbReference type="ARBA" id="ARBA00023136"/>
    </source>
</evidence>
<comment type="similarity">
    <text evidence="2">Belongs to the autoinducer-2 exporter (AI-2E) (TC 2.A.86) family.</text>
</comment>
<evidence type="ECO:0000256" key="1">
    <source>
        <dbReference type="ARBA" id="ARBA00004651"/>
    </source>
</evidence>
<feature type="transmembrane region" description="Helical" evidence="9">
    <location>
        <begin position="303"/>
        <end position="330"/>
    </location>
</feature>
<keyword evidence="4" id="KW-1003">Cell membrane</keyword>
<sequence>MDSPSSKKPYSINLASSLFALVLILALMYVSQSLLIPILFATLISISLFPLARLFEKLRLGKAFAAILAVTVAIAIISGIIWFIVHQSIIIGKDASSITGKVLSVLEQGQTWLQEKFGIERNQVMDKLREQGNKSMENVGGLITSTFGSLGNTLANAILVPLYCFFMLYYRDFFREFFFKAFKSTQQRKVNEVLNKIYEVVQSYLVGLITVMGIVAVLNTAGLMLMGIEYAWFFGSLASLLMLLPYIGIAIGSILPALFALAVKDSAWYAVGVIAWFQVVQFLEGNIITPNIVGSKVSINPLMAIVGILIGGMLFGLAGLIIALPFIATLKVLFDAIPSMEAFGFLIGEPEKEHLKRNSTQELLMKWGIVRMPKNKKKIEVDVQIETPDGEKPEATMTYKEINESEVNPYEDLKQDDENKQEKE</sequence>
<reference evidence="10 11" key="1">
    <citation type="submission" date="2020-08" db="EMBL/GenBank/DDBJ databases">
        <title>Sphingobacterium sp. DN04309 isolated from aquaculture water.</title>
        <authorList>
            <person name="Zhang M."/>
        </authorList>
    </citation>
    <scope>NUCLEOTIDE SEQUENCE [LARGE SCALE GENOMIC DNA]</scope>
    <source>
        <strain evidence="10 11">DN04309</strain>
    </source>
</reference>
<evidence type="ECO:0000256" key="4">
    <source>
        <dbReference type="ARBA" id="ARBA00022475"/>
    </source>
</evidence>
<dbReference type="InterPro" id="IPR002549">
    <property type="entry name" value="AI-2E-like"/>
</dbReference>
<evidence type="ECO:0000256" key="6">
    <source>
        <dbReference type="ARBA" id="ARBA00022989"/>
    </source>
</evidence>
<feature type="transmembrane region" description="Helical" evidence="9">
    <location>
        <begin position="266"/>
        <end position="283"/>
    </location>
</feature>
<feature type="transmembrane region" description="Helical" evidence="9">
    <location>
        <begin position="204"/>
        <end position="226"/>
    </location>
</feature>
<keyword evidence="6 9" id="KW-1133">Transmembrane helix</keyword>
<keyword evidence="7 9" id="KW-0472">Membrane</keyword>